<dbReference type="NCBIfam" id="NF010578">
    <property type="entry name" value="PRK13971.1"/>
    <property type="match status" value="1"/>
</dbReference>
<dbReference type="RefSeq" id="WP_341373734.1">
    <property type="nucleotide sequence ID" value="NZ_JBBUTF010000006.1"/>
</dbReference>
<keyword evidence="3" id="KW-1185">Reference proteome</keyword>
<dbReference type="SUPFAM" id="SSF54506">
    <property type="entry name" value="Diaminopimelate epimerase-like"/>
    <property type="match status" value="1"/>
</dbReference>
<comment type="caution">
    <text evidence="2">The sequence shown here is derived from an EMBL/GenBank/DDBJ whole genome shotgun (WGS) entry which is preliminary data.</text>
</comment>
<dbReference type="SFLD" id="SFLDS00028">
    <property type="entry name" value="Proline_Racemase"/>
    <property type="match status" value="1"/>
</dbReference>
<dbReference type="Pfam" id="PF05544">
    <property type="entry name" value="Pro_racemase"/>
    <property type="match status" value="1"/>
</dbReference>
<dbReference type="Gene3D" id="3.10.310.10">
    <property type="entry name" value="Diaminopimelate Epimerase, Chain A, domain 1"/>
    <property type="match status" value="2"/>
</dbReference>
<dbReference type="EC" id="5.1.1.8" evidence="2"/>
<dbReference type="Proteomes" id="UP001368500">
    <property type="component" value="Unassembled WGS sequence"/>
</dbReference>
<evidence type="ECO:0000313" key="3">
    <source>
        <dbReference type="Proteomes" id="UP001368500"/>
    </source>
</evidence>
<evidence type="ECO:0000313" key="2">
    <source>
        <dbReference type="EMBL" id="MEK8025949.1"/>
    </source>
</evidence>
<dbReference type="EMBL" id="JBBUTF010000006">
    <property type="protein sequence ID" value="MEK8025949.1"/>
    <property type="molecule type" value="Genomic_DNA"/>
</dbReference>
<reference evidence="2 3" key="1">
    <citation type="submission" date="2024-04" db="EMBL/GenBank/DDBJ databases">
        <title>Novel species of the genus Ideonella isolated from streams.</title>
        <authorList>
            <person name="Lu H."/>
        </authorList>
    </citation>
    <scope>NUCLEOTIDE SEQUENCE [LARGE SCALE GENOMIC DNA]</scope>
    <source>
        <strain evidence="2 3">BYS139W</strain>
    </source>
</reference>
<dbReference type="PANTHER" id="PTHR33442">
    <property type="entry name" value="TRANS-3-HYDROXY-L-PROLINE DEHYDRATASE"/>
    <property type="match status" value="1"/>
</dbReference>
<accession>A0ABU9B9Y0</accession>
<dbReference type="InterPro" id="IPR008794">
    <property type="entry name" value="Pro_racemase_fam"/>
</dbReference>
<gene>
    <name evidence="2" type="ORF">AACH11_08240</name>
</gene>
<sequence>MAEFTFSCIEGHTEGMPVRMVIGGAPDLVGETLNDRRLHFTEQFDWMRRSLALEPRGHGQMSGTMLYPPLNDNADFALLFWETTGNLPMCGHATIGSVTFAIESGLVQPRTPGTVVVDVPAGQVVARYTQTAKRVTSVRFTNVPSFLLHRDFELQHPQLGRLVVDIAYGGNFYPIVEVQENFPGAEHFSTAQLLDMGRTVQRIVNETLDVVHPDNAKIRGVKHCMWSGKPTAADSHARGVVISGDQIVDRSPCGTGTSARVAQRHARGLLKPGEIFKHESIIDSFFIGRVEDVTRLKSGLDAVLPSVEGRAWITGRGEHYVDDTQPYAHGFTLEEFSR</sequence>
<proteinExistence type="inferred from homology"/>
<name>A0ABU9B9Y0_9BURK</name>
<keyword evidence="2" id="KW-0413">Isomerase</keyword>
<protein>
    <submittedName>
        <fullName evidence="2">4-hydroxyproline epimerase</fullName>
        <ecNumber evidence="2">5.1.1.8</ecNumber>
    </submittedName>
</protein>
<organism evidence="2 3">
    <name type="scientific">Pseudaquabacterium rugosum</name>
    <dbReference type="NCBI Taxonomy" id="2984194"/>
    <lineage>
        <taxon>Bacteria</taxon>
        <taxon>Pseudomonadati</taxon>
        <taxon>Pseudomonadota</taxon>
        <taxon>Betaproteobacteria</taxon>
        <taxon>Burkholderiales</taxon>
        <taxon>Sphaerotilaceae</taxon>
        <taxon>Pseudaquabacterium</taxon>
    </lineage>
</organism>
<dbReference type="GO" id="GO:0047580">
    <property type="term" value="F:4-hydroxyproline epimerase activity"/>
    <property type="evidence" value="ECO:0007669"/>
    <property type="project" value="UniProtKB-EC"/>
</dbReference>
<dbReference type="PANTHER" id="PTHR33442:SF5">
    <property type="entry name" value="BIFUNCTIONAL TRANS-3-HYDROXY-L-PROLINE DEHYDRATASE_2-EPIMERASE"/>
    <property type="match status" value="1"/>
</dbReference>
<comment type="similarity">
    <text evidence="1">Belongs to the proline racemase family.</text>
</comment>
<evidence type="ECO:0000256" key="1">
    <source>
        <dbReference type="ARBA" id="ARBA00007529"/>
    </source>
</evidence>
<dbReference type="PIRSF" id="PIRSF029792">
    <property type="entry name" value="Pro_racemase"/>
    <property type="match status" value="1"/>
</dbReference>